<name>A0A7R9DED6_TIMPO</name>
<reference evidence="1" key="1">
    <citation type="submission" date="2020-11" db="EMBL/GenBank/DDBJ databases">
        <authorList>
            <person name="Tran Van P."/>
        </authorList>
    </citation>
    <scope>NUCLEOTIDE SEQUENCE</scope>
</reference>
<organism evidence="1">
    <name type="scientific">Timema poppense</name>
    <name type="common">Walking stick</name>
    <dbReference type="NCBI Taxonomy" id="170557"/>
    <lineage>
        <taxon>Eukaryota</taxon>
        <taxon>Metazoa</taxon>
        <taxon>Ecdysozoa</taxon>
        <taxon>Arthropoda</taxon>
        <taxon>Hexapoda</taxon>
        <taxon>Insecta</taxon>
        <taxon>Pterygota</taxon>
        <taxon>Neoptera</taxon>
        <taxon>Polyneoptera</taxon>
        <taxon>Phasmatodea</taxon>
        <taxon>Timematodea</taxon>
        <taxon>Timematoidea</taxon>
        <taxon>Timematidae</taxon>
        <taxon>Timema</taxon>
    </lineage>
</organism>
<proteinExistence type="predicted"/>
<sequence length="221" mass="25366">MTTGEVLKTIDAWIYCGAERLVQTWSDVLRSILHVEVLDPQVCLYNSSVPHGLMKLKLRLLEAIGNKVLLVWVIVEFQLVEVGLTTETLRKRMNGRRHDTKIKNPEKPVLAHASTHSLNFEDCYTIKLIVIPALEMSQEVLAAGVAATIVILRCRKKRKRREFWSLDKSRSLSTRILSESVKISHFHSMKDHSYEINTFGNIDDDDDYIGQIQRLLGQREN</sequence>
<accession>A0A7R9DED6</accession>
<gene>
    <name evidence="1" type="ORF">TPSB3V08_LOCUS8798</name>
</gene>
<evidence type="ECO:0000313" key="1">
    <source>
        <dbReference type="EMBL" id="CAD7413088.1"/>
    </source>
</evidence>
<dbReference type="EMBL" id="OD006542">
    <property type="protein sequence ID" value="CAD7413088.1"/>
    <property type="molecule type" value="Genomic_DNA"/>
</dbReference>
<dbReference type="AlphaFoldDB" id="A0A7R9DED6"/>
<protein>
    <submittedName>
        <fullName evidence="1">Uncharacterized protein</fullName>
    </submittedName>
</protein>